<feature type="domain" description="CSD" evidence="3">
    <location>
        <begin position="1"/>
        <end position="66"/>
    </location>
</feature>
<dbReference type="SMART" id="SM00357">
    <property type="entry name" value="CSP"/>
    <property type="match status" value="1"/>
</dbReference>
<comment type="subcellular location">
    <subcellularLocation>
        <location evidence="1">Cytoplasm</location>
    </subcellularLocation>
</comment>
<gene>
    <name evidence="4" type="ORF">FHR36_001689</name>
</gene>
<dbReference type="SUPFAM" id="SSF50249">
    <property type="entry name" value="Nucleic acid-binding proteins"/>
    <property type="match status" value="1"/>
</dbReference>
<dbReference type="Gene3D" id="2.40.50.140">
    <property type="entry name" value="Nucleic acid-binding proteins"/>
    <property type="match status" value="1"/>
</dbReference>
<evidence type="ECO:0000259" key="3">
    <source>
        <dbReference type="PROSITE" id="PS51857"/>
    </source>
</evidence>
<dbReference type="PRINTS" id="PR00050">
    <property type="entry name" value="COLDSHOCK"/>
</dbReference>
<proteinExistence type="predicted"/>
<dbReference type="InterPro" id="IPR002059">
    <property type="entry name" value="CSP_DNA-bd"/>
</dbReference>
<dbReference type="InterPro" id="IPR012156">
    <property type="entry name" value="Cold_shock_CspA"/>
</dbReference>
<dbReference type="InterPro" id="IPR012340">
    <property type="entry name" value="NA-bd_OB-fold"/>
</dbReference>
<dbReference type="InterPro" id="IPR011129">
    <property type="entry name" value="CSD"/>
</dbReference>
<dbReference type="PROSITE" id="PS51857">
    <property type="entry name" value="CSD_2"/>
    <property type="match status" value="1"/>
</dbReference>
<evidence type="ECO:0000256" key="1">
    <source>
        <dbReference type="ARBA" id="ARBA00004496"/>
    </source>
</evidence>
<keyword evidence="2" id="KW-0963">Cytoplasm</keyword>
<accession>A0ABT1ITV2</accession>
<evidence type="ECO:0000256" key="2">
    <source>
        <dbReference type="ARBA" id="ARBA00022490"/>
    </source>
</evidence>
<evidence type="ECO:0000313" key="5">
    <source>
        <dbReference type="Proteomes" id="UP001206483"/>
    </source>
</evidence>
<organism evidence="4 5">
    <name type="scientific">Kitasatospora paracochleata</name>
    <dbReference type="NCBI Taxonomy" id="58354"/>
    <lineage>
        <taxon>Bacteria</taxon>
        <taxon>Bacillati</taxon>
        <taxon>Actinomycetota</taxon>
        <taxon>Actinomycetes</taxon>
        <taxon>Kitasatosporales</taxon>
        <taxon>Streptomycetaceae</taxon>
        <taxon>Kitasatospora</taxon>
    </lineage>
</organism>
<dbReference type="EMBL" id="JAMZDX010000002">
    <property type="protein sequence ID" value="MCP2308565.1"/>
    <property type="molecule type" value="Genomic_DNA"/>
</dbReference>
<dbReference type="PIRSF" id="PIRSF002599">
    <property type="entry name" value="Cold_shock_A"/>
    <property type="match status" value="1"/>
</dbReference>
<name>A0ABT1ITV2_9ACTN</name>
<keyword evidence="5" id="KW-1185">Reference proteome</keyword>
<comment type="caution">
    <text evidence="4">The sequence shown here is derived from an EMBL/GenBank/DDBJ whole genome shotgun (WGS) entry which is preliminary data.</text>
</comment>
<dbReference type="Proteomes" id="UP001206483">
    <property type="component" value="Unassembled WGS sequence"/>
</dbReference>
<sequence>MSTGTVKWFNIHHAYGYITPDGGGPEVAVYYDSIIGSEDRLLHEGQRVEYDETVQEYRPVAEHVRALPPEPSRRH</sequence>
<dbReference type="Pfam" id="PF00313">
    <property type="entry name" value="CSD"/>
    <property type="match status" value="1"/>
</dbReference>
<reference evidence="4 5" key="1">
    <citation type="submission" date="2022-06" db="EMBL/GenBank/DDBJ databases">
        <title>Sequencing the genomes of 1000 actinobacteria strains.</title>
        <authorList>
            <person name="Klenk H.-P."/>
        </authorList>
    </citation>
    <scope>NUCLEOTIDE SEQUENCE [LARGE SCALE GENOMIC DNA]</scope>
    <source>
        <strain evidence="4 5">DSM 41656</strain>
    </source>
</reference>
<evidence type="ECO:0000313" key="4">
    <source>
        <dbReference type="EMBL" id="MCP2308565.1"/>
    </source>
</evidence>
<dbReference type="RefSeq" id="WP_253795323.1">
    <property type="nucleotide sequence ID" value="NZ_BAAAUB010000122.1"/>
</dbReference>
<protein>
    <submittedName>
        <fullName evidence="4">CspA family cold shock protein</fullName>
    </submittedName>
</protein>